<evidence type="ECO:0000256" key="6">
    <source>
        <dbReference type="SAM" id="MobiDB-lite"/>
    </source>
</evidence>
<dbReference type="InterPro" id="IPR011011">
    <property type="entry name" value="Znf_FYVE_PHD"/>
</dbReference>
<feature type="region of interest" description="Disordered" evidence="6">
    <location>
        <begin position="18"/>
        <end position="46"/>
    </location>
</feature>
<feature type="domain" description="Increased DNA methylation 1 C-terminal" evidence="8">
    <location>
        <begin position="883"/>
        <end position="982"/>
    </location>
</feature>
<feature type="region of interest" description="Disordered" evidence="6">
    <location>
        <begin position="509"/>
        <end position="553"/>
    </location>
</feature>
<dbReference type="InterPro" id="IPR056511">
    <property type="entry name" value="IDM1_C"/>
</dbReference>
<keyword evidence="3" id="KW-0863">Zinc-finger</keyword>
<reference evidence="9 10" key="1">
    <citation type="journal article" date="2019" name="Genome Biol. Evol.">
        <title>The Rhododendron genome and chromosomal organization provide insight into shared whole-genome duplications across the heath family (Ericaceae).</title>
        <authorList>
            <person name="Soza V.L."/>
            <person name="Lindsley D."/>
            <person name="Waalkes A."/>
            <person name="Ramage E."/>
            <person name="Patwardhan R.P."/>
            <person name="Burton J.N."/>
            <person name="Adey A."/>
            <person name="Kumar A."/>
            <person name="Qiu R."/>
            <person name="Shendure J."/>
            <person name="Hall B."/>
        </authorList>
    </citation>
    <scope>NUCLEOTIDE SEQUENCE [LARGE SCALE GENOMIC DNA]</scope>
    <source>
        <strain evidence="9">RSF 1966-606</strain>
    </source>
</reference>
<evidence type="ECO:0000313" key="10">
    <source>
        <dbReference type="Proteomes" id="UP000428333"/>
    </source>
</evidence>
<dbReference type="EMBL" id="QEFC01000254">
    <property type="protein sequence ID" value="KAE9465501.1"/>
    <property type="molecule type" value="Genomic_DNA"/>
</dbReference>
<dbReference type="Proteomes" id="UP000428333">
    <property type="component" value="Linkage Group LG02"/>
</dbReference>
<sequence length="1002" mass="110433">MKRELAFVLQTQCDLPAGLSPGRTRASKGRVPSGGSNNDGGSRKKLKAESNGLVAIDADQDKVTASQGSDVLLGVYRRTRRNKGAVIIDQSKCNLDEALSREELRDGSEKPVETVIICETKCNLDKGSSKEELRNGGEKPYVSEGGSEVVPVAVETVVVDGIKCNLDEGSSKQELRDGCEKPCVSEGGAEVAPMAVDESNEVKNVEDDERVKINDLSSNEVANDVNNEVSNGVLVEAPRRFTRSTMNNAEGSNIGIENVEEDRVAEQTYDDKGASLDRFAGGAAVLRGTIKDIGILCFCRLCKGSRVVSPGVFEIHACKSYRRAAQYICLENGRNLLEVVKACKDSSLNMLEETIRNLIGSLPEKEPLSCHNCKRSVLATTAEKVELLCLSCVALKNSEPAIAETTDTNARRSSLLKETKDDGFWKMVEILKMDKEGEYIHSLEVEGTNGVAVKLLTGMFNYEVDKVEDRTVHCVKLWDSLSLSPILPVRRSTRSASVIIPLEDKNQESVIKDSSSGSPSVSQPIASASALSSSKTNSQGKTTKKSAKAILSPRSSKSASLHLSAVDKSKWKITKKDQGLHKLVFEDGGLPDGTEVAYYSRGKVVDINSINSLSVYRVSASQFEAHAGWASRKKPYQYIYTSNGVSLHEFAISLLKGRKNYEKDNDDLCIICADGGNLLLCDNMFQREKFVEFNENALAAGRVSGVDPIEQITKRCIRIVKNPEDAEVIACVLCRGYNFRKSGFGSFTVIVCDQCEKEYHVGCLKKHNMADLQLVMLQELPKGKWFCCMDCERIFSALQKLLIRGEEKIPDSLLDVMKKKHEEKVPDTPTDFDVRWRVLSGKIASPETRLFLSKAVAIFHDCFDPIVDSATGRDFIPSMVYGSRVVSAGIFRVFGQEIAELPLVATSSDNQGKGYFQVLFSCIERLLAFLNVKWLVLPAAHEAESIWTQKFGFERMPVEQLSNFRKTCWQMLTFTGTSMLQKMVPPCRIIDQLVVDVAMESS</sequence>
<feature type="domain" description="Tify" evidence="7">
    <location>
        <begin position="617"/>
        <end position="649"/>
    </location>
</feature>
<dbReference type="Gene3D" id="3.30.40.10">
    <property type="entry name" value="Zinc/RING finger domain, C3HC4 (zinc finger)"/>
    <property type="match status" value="1"/>
</dbReference>
<name>A0A6A4MB99_9ERIC</name>
<keyword evidence="5" id="KW-0539">Nucleus</keyword>
<comment type="subcellular location">
    <subcellularLocation>
        <location evidence="1">Nucleus</location>
    </subcellularLocation>
</comment>
<dbReference type="OrthoDB" id="1903104at2759"/>
<gene>
    <name evidence="9" type="ORF">C3L33_02591</name>
</gene>
<evidence type="ECO:0000256" key="5">
    <source>
        <dbReference type="ARBA" id="ARBA00023242"/>
    </source>
</evidence>
<evidence type="ECO:0000259" key="7">
    <source>
        <dbReference type="Pfam" id="PF16135"/>
    </source>
</evidence>
<dbReference type="AlphaFoldDB" id="A0A6A4MB99"/>
<keyword evidence="2" id="KW-0479">Metal-binding</keyword>
<dbReference type="SUPFAM" id="SSF57903">
    <property type="entry name" value="FYVE/PHD zinc finger"/>
    <property type="match status" value="1"/>
</dbReference>
<feature type="non-terminal residue" evidence="9">
    <location>
        <position position="1"/>
    </location>
</feature>
<dbReference type="InterPro" id="IPR032308">
    <property type="entry name" value="TDBD"/>
</dbReference>
<comment type="caution">
    <text evidence="9">The sequence shown here is derived from an EMBL/GenBank/DDBJ whole genome shotgun (WGS) entry which is preliminary data.</text>
</comment>
<dbReference type="GO" id="GO:0005634">
    <property type="term" value="C:nucleus"/>
    <property type="evidence" value="ECO:0007669"/>
    <property type="project" value="UniProtKB-SubCell"/>
</dbReference>
<evidence type="ECO:0000259" key="8">
    <source>
        <dbReference type="Pfam" id="PF23209"/>
    </source>
</evidence>
<dbReference type="PANTHER" id="PTHR47025:SF27">
    <property type="entry name" value="PHD-TYPE DOMAIN-CONTAINING PROTEIN"/>
    <property type="match status" value="1"/>
</dbReference>
<keyword evidence="10" id="KW-1185">Reference proteome</keyword>
<dbReference type="GO" id="GO:0008270">
    <property type="term" value="F:zinc ion binding"/>
    <property type="evidence" value="ECO:0007669"/>
    <property type="project" value="UniProtKB-KW"/>
</dbReference>
<evidence type="ECO:0000256" key="4">
    <source>
        <dbReference type="ARBA" id="ARBA00022833"/>
    </source>
</evidence>
<evidence type="ECO:0008006" key="11">
    <source>
        <dbReference type="Google" id="ProtNLM"/>
    </source>
</evidence>
<dbReference type="InterPro" id="IPR013083">
    <property type="entry name" value="Znf_RING/FYVE/PHD"/>
</dbReference>
<dbReference type="GO" id="GO:0000977">
    <property type="term" value="F:RNA polymerase II transcription regulatory region sequence-specific DNA binding"/>
    <property type="evidence" value="ECO:0007669"/>
    <property type="project" value="TreeGrafter"/>
</dbReference>
<evidence type="ECO:0000256" key="1">
    <source>
        <dbReference type="ARBA" id="ARBA00004123"/>
    </source>
</evidence>
<protein>
    <recommendedName>
        <fullName evidence="11">Zinc finger PHD-type domain-containing protein</fullName>
    </recommendedName>
</protein>
<keyword evidence="4" id="KW-0862">Zinc</keyword>
<organism evidence="9 10">
    <name type="scientific">Rhododendron williamsianum</name>
    <dbReference type="NCBI Taxonomy" id="262921"/>
    <lineage>
        <taxon>Eukaryota</taxon>
        <taxon>Viridiplantae</taxon>
        <taxon>Streptophyta</taxon>
        <taxon>Embryophyta</taxon>
        <taxon>Tracheophyta</taxon>
        <taxon>Spermatophyta</taxon>
        <taxon>Magnoliopsida</taxon>
        <taxon>eudicotyledons</taxon>
        <taxon>Gunneridae</taxon>
        <taxon>Pentapetalae</taxon>
        <taxon>asterids</taxon>
        <taxon>Ericales</taxon>
        <taxon>Ericaceae</taxon>
        <taxon>Ericoideae</taxon>
        <taxon>Rhodoreae</taxon>
        <taxon>Rhododendron</taxon>
    </lineage>
</organism>
<dbReference type="InterPro" id="IPR016181">
    <property type="entry name" value="Acyl_CoA_acyltransferase"/>
</dbReference>
<dbReference type="GO" id="GO:0042393">
    <property type="term" value="F:histone binding"/>
    <property type="evidence" value="ECO:0007669"/>
    <property type="project" value="TreeGrafter"/>
</dbReference>
<proteinExistence type="predicted"/>
<dbReference type="GO" id="GO:0003682">
    <property type="term" value="F:chromatin binding"/>
    <property type="evidence" value="ECO:0007669"/>
    <property type="project" value="TreeGrafter"/>
</dbReference>
<dbReference type="GO" id="GO:0045944">
    <property type="term" value="P:positive regulation of transcription by RNA polymerase II"/>
    <property type="evidence" value="ECO:0007669"/>
    <property type="project" value="TreeGrafter"/>
</dbReference>
<feature type="domain" description="Tify" evidence="7">
    <location>
        <begin position="288"/>
        <end position="343"/>
    </location>
</feature>
<dbReference type="Pfam" id="PF16135">
    <property type="entry name" value="TDBD"/>
    <property type="match status" value="2"/>
</dbReference>
<dbReference type="Pfam" id="PF23209">
    <property type="entry name" value="IDM1_C"/>
    <property type="match status" value="1"/>
</dbReference>
<feature type="compositionally biased region" description="Low complexity" evidence="6">
    <location>
        <begin position="512"/>
        <end position="534"/>
    </location>
</feature>
<dbReference type="PANTHER" id="PTHR47025">
    <property type="entry name" value="AUTOIMMUNE REGULATOR"/>
    <property type="match status" value="1"/>
</dbReference>
<dbReference type="SUPFAM" id="SSF55729">
    <property type="entry name" value="Acyl-CoA N-acyltransferases (Nat)"/>
    <property type="match status" value="1"/>
</dbReference>
<evidence type="ECO:0000313" key="9">
    <source>
        <dbReference type="EMBL" id="KAE9465501.1"/>
    </source>
</evidence>
<accession>A0A6A4MB99</accession>
<evidence type="ECO:0000256" key="3">
    <source>
        <dbReference type="ARBA" id="ARBA00022771"/>
    </source>
</evidence>
<evidence type="ECO:0000256" key="2">
    <source>
        <dbReference type="ARBA" id="ARBA00022723"/>
    </source>
</evidence>